<reference evidence="1 2" key="1">
    <citation type="journal article" date="2010" name="Stand. Genomic Sci.">
        <title>Complete genome sequence of Vulcanisaeta distributa type strain (IC-017).</title>
        <authorList>
            <person name="Mavromatis K."/>
            <person name="Sikorski J."/>
            <person name="Pabst E."/>
            <person name="Teshima H."/>
            <person name="Lapidus A."/>
            <person name="Lucas S."/>
            <person name="Nolan M."/>
            <person name="Glavina Del Rio T."/>
            <person name="Cheng J.F."/>
            <person name="Bruce D."/>
            <person name="Goodwin L."/>
            <person name="Pitluck S."/>
            <person name="Liolios K."/>
            <person name="Ivanova N."/>
            <person name="Mikhailova N."/>
            <person name="Pati A."/>
            <person name="Chen A."/>
            <person name="Palaniappan K."/>
            <person name="Land M."/>
            <person name="Hauser L."/>
            <person name="Chang Y.J."/>
            <person name="Jeffries C.D."/>
            <person name="Rohde M."/>
            <person name="Spring S."/>
            <person name="Goker M."/>
            <person name="Wirth R."/>
            <person name="Woyke T."/>
            <person name="Bristow J."/>
            <person name="Eisen J.A."/>
            <person name="Markowitz V."/>
            <person name="Hugenholtz P."/>
            <person name="Klenk H.P."/>
            <person name="Kyrpides N.C."/>
        </authorList>
    </citation>
    <scope>NUCLEOTIDE SEQUENCE [LARGE SCALE GENOMIC DNA]</scope>
    <source>
        <strain evidence="2">DSM 14429 / JCM 11212 / NBRC 100878 / IC-017</strain>
    </source>
</reference>
<dbReference type="AlphaFoldDB" id="E1QSQ9"/>
<name>E1QSQ9_VULDI</name>
<dbReference type="EMBL" id="CP002100">
    <property type="protein sequence ID" value="ADN49576.1"/>
    <property type="molecule type" value="Genomic_DNA"/>
</dbReference>
<keyword evidence="2" id="KW-1185">Reference proteome</keyword>
<organism evidence="1 2">
    <name type="scientific">Vulcanisaeta distributa (strain DSM 14429 / JCM 11212 / NBRC 100878 / IC-017)</name>
    <dbReference type="NCBI Taxonomy" id="572478"/>
    <lineage>
        <taxon>Archaea</taxon>
        <taxon>Thermoproteota</taxon>
        <taxon>Thermoprotei</taxon>
        <taxon>Thermoproteales</taxon>
        <taxon>Thermoproteaceae</taxon>
        <taxon>Vulcanisaeta</taxon>
    </lineage>
</organism>
<accession>E1QSQ9</accession>
<dbReference type="KEGG" id="vdi:Vdis_0163"/>
<protein>
    <submittedName>
        <fullName evidence="1">Uncharacterized protein</fullName>
    </submittedName>
</protein>
<proteinExistence type="predicted"/>
<sequence>MVINVAQSLPAMASVGNIVRNWNDWVKNFFNAYIAPLNQCAEELLKQFGNINNEFVEYVRLIHDLTDKILSRTGVIADSAITPCSIERFLEYAVNSSAGHNPFMFFAWSIRTTTPIHFRAYYGDPSNYTTILSNLGYDKIQNAPQPVSLCPGCNPSEYSLHGYPDWLINGNVEYVPGYYPRLSLKFEENAWNKFISSASTLGGLLARLNEAIWSMINDATWLSSLYYYSQNNQIIPLRSSLIDYAMKVSKSLEPISAQYVNHYVCRGGDVDSKFDVFCRNVVTSVYADINTISRSLTTLLDALHNKFNSDTARDEPTYHIYLVNNNDRNCKAGRFEYGLYYVPMPWCSYMDMVIPQVMLGRLELVSINMNSLINELSKAYVSEERQRIIQFLNTYTGTYTVLLRWL</sequence>
<evidence type="ECO:0000313" key="1">
    <source>
        <dbReference type="EMBL" id="ADN49576.1"/>
    </source>
</evidence>
<evidence type="ECO:0000313" key="2">
    <source>
        <dbReference type="Proteomes" id="UP000006681"/>
    </source>
</evidence>
<dbReference type="STRING" id="572478.Vdis_0163"/>
<gene>
    <name evidence="1" type="ordered locus">Vdis_0163</name>
</gene>
<dbReference type="HOGENOM" id="CLU_677272_0_0_2"/>
<reference evidence="2" key="2">
    <citation type="journal article" date="2010" name="Stand. Genomic Sci.">
        <title>Complete genome sequence of Vulcanisaeta distributa type strain (IC-017T).</title>
        <authorList>
            <person name="Mavromatis K."/>
            <person name="Sikorski J."/>
            <person name="Pabst E."/>
            <person name="Teshima H."/>
            <person name="Lapidus A."/>
            <person name="Lucas S."/>
            <person name="Nolan M."/>
            <person name="Glavina Del Rio T."/>
            <person name="Cheng J."/>
            <person name="Bruce D."/>
            <person name="Goodwin L."/>
            <person name="Pitluck S."/>
            <person name="Liolios K."/>
            <person name="Ivanova N."/>
            <person name="Mikhailova N."/>
            <person name="Pati A."/>
            <person name="Chen A."/>
            <person name="Palaniappan K."/>
            <person name="Land M."/>
            <person name="Hauser L."/>
            <person name="Chang Y."/>
            <person name="Jeffries C."/>
            <person name="Rohde M."/>
            <person name="Spring S."/>
            <person name="Goker M."/>
            <person name="Wirth R."/>
            <person name="Woyke T."/>
            <person name="Bristow J."/>
            <person name="Eisen J."/>
            <person name="Markowitz V."/>
            <person name="Hugenholtz P."/>
            <person name="Klenk H."/>
            <person name="Kyrpides N."/>
        </authorList>
    </citation>
    <scope>NUCLEOTIDE SEQUENCE [LARGE SCALE GENOMIC DNA]</scope>
    <source>
        <strain evidence="2">DSM 14429 / JCM 11212 / NBRC 100878 / IC-017</strain>
    </source>
</reference>
<dbReference type="Proteomes" id="UP000006681">
    <property type="component" value="Chromosome"/>
</dbReference>